<reference evidence="1" key="1">
    <citation type="submission" date="2018-05" db="EMBL/GenBank/DDBJ databases">
        <authorList>
            <person name="Lanie J.A."/>
            <person name="Ng W.-L."/>
            <person name="Kazmierczak K.M."/>
            <person name="Andrzejewski T.M."/>
            <person name="Davidsen T.M."/>
            <person name="Wayne K.J."/>
            <person name="Tettelin H."/>
            <person name="Glass J.I."/>
            <person name="Rusch D."/>
            <person name="Podicherti R."/>
            <person name="Tsui H.-C.T."/>
            <person name="Winkler M.E."/>
        </authorList>
    </citation>
    <scope>NUCLEOTIDE SEQUENCE</scope>
</reference>
<evidence type="ECO:0000313" key="1">
    <source>
        <dbReference type="EMBL" id="SVB97960.1"/>
    </source>
</evidence>
<proteinExistence type="predicted"/>
<dbReference type="EMBL" id="UINC01066853">
    <property type="protein sequence ID" value="SVB97960.1"/>
    <property type="molecule type" value="Genomic_DNA"/>
</dbReference>
<feature type="non-terminal residue" evidence="1">
    <location>
        <position position="88"/>
    </location>
</feature>
<accession>A0A382IE74</accession>
<protein>
    <submittedName>
        <fullName evidence="1">Uncharacterized protein</fullName>
    </submittedName>
</protein>
<name>A0A382IE74_9ZZZZ</name>
<gene>
    <name evidence="1" type="ORF">METZ01_LOCUS250814</name>
</gene>
<organism evidence="1">
    <name type="scientific">marine metagenome</name>
    <dbReference type="NCBI Taxonomy" id="408172"/>
    <lineage>
        <taxon>unclassified sequences</taxon>
        <taxon>metagenomes</taxon>
        <taxon>ecological metagenomes</taxon>
    </lineage>
</organism>
<dbReference type="AlphaFoldDB" id="A0A382IE74"/>
<sequence length="88" mass="9890">MFLIARWANAHNLPVNFYFVEPDIGDASGVFDHSGDHYSQNEVDYFIQDSVTFVTELLNEQLSTVSRIPGSSLQGMFESLDNGVLLFD</sequence>